<dbReference type="EMBL" id="QKWP01003075">
    <property type="protein sequence ID" value="RIB01531.1"/>
    <property type="molecule type" value="Genomic_DNA"/>
</dbReference>
<accession>A0A397TVT9</accession>
<dbReference type="AlphaFoldDB" id="A0A397TVT9"/>
<dbReference type="Proteomes" id="UP000266673">
    <property type="component" value="Unassembled WGS sequence"/>
</dbReference>
<reference evidence="1 2" key="1">
    <citation type="submission" date="2018-06" db="EMBL/GenBank/DDBJ databases">
        <title>Comparative genomics reveals the genomic features of Rhizophagus irregularis, R. cerebriforme, R. diaphanum and Gigaspora rosea, and their symbiotic lifestyle signature.</title>
        <authorList>
            <person name="Morin E."/>
            <person name="San Clemente H."/>
            <person name="Chen E.C.H."/>
            <person name="De La Providencia I."/>
            <person name="Hainaut M."/>
            <person name="Kuo A."/>
            <person name="Kohler A."/>
            <person name="Murat C."/>
            <person name="Tang N."/>
            <person name="Roy S."/>
            <person name="Loubradou J."/>
            <person name="Henrissat B."/>
            <person name="Grigoriev I.V."/>
            <person name="Corradi N."/>
            <person name="Roux C."/>
            <person name="Martin F.M."/>
        </authorList>
    </citation>
    <scope>NUCLEOTIDE SEQUENCE [LARGE SCALE GENOMIC DNA]</scope>
    <source>
        <strain evidence="1 2">DAOM 194757</strain>
    </source>
</reference>
<evidence type="ECO:0000313" key="2">
    <source>
        <dbReference type="Proteomes" id="UP000266673"/>
    </source>
</evidence>
<comment type="caution">
    <text evidence="1">The sequence shown here is derived from an EMBL/GenBank/DDBJ whole genome shotgun (WGS) entry which is preliminary data.</text>
</comment>
<protein>
    <submittedName>
        <fullName evidence="1">Uncharacterized protein</fullName>
    </submittedName>
</protein>
<proteinExistence type="predicted"/>
<keyword evidence="2" id="KW-1185">Reference proteome</keyword>
<dbReference type="STRING" id="44941.A0A397TVT9"/>
<sequence>MASHRLFGKAESLKLNSECSVADPMALKRFYMWNLYDENDISIKDWNKLCNKDFVEHFSPPEPRKHFLRLSYFYKQGYNEESSIEELKAKDITK</sequence>
<gene>
    <name evidence="1" type="ORF">C2G38_2230557</name>
</gene>
<evidence type="ECO:0000313" key="1">
    <source>
        <dbReference type="EMBL" id="RIB01531.1"/>
    </source>
</evidence>
<name>A0A397TVT9_9GLOM</name>
<organism evidence="1 2">
    <name type="scientific">Gigaspora rosea</name>
    <dbReference type="NCBI Taxonomy" id="44941"/>
    <lineage>
        <taxon>Eukaryota</taxon>
        <taxon>Fungi</taxon>
        <taxon>Fungi incertae sedis</taxon>
        <taxon>Mucoromycota</taxon>
        <taxon>Glomeromycotina</taxon>
        <taxon>Glomeromycetes</taxon>
        <taxon>Diversisporales</taxon>
        <taxon>Gigasporaceae</taxon>
        <taxon>Gigaspora</taxon>
    </lineage>
</organism>
<dbReference type="OrthoDB" id="2411400at2759"/>